<dbReference type="SUPFAM" id="SSF103025">
    <property type="entry name" value="Folate-binding domain"/>
    <property type="match status" value="1"/>
</dbReference>
<dbReference type="PANTHER" id="PTHR22602:SF0">
    <property type="entry name" value="TRANSFERASE CAF17, MITOCHONDRIAL-RELATED"/>
    <property type="match status" value="1"/>
</dbReference>
<dbReference type="PANTHER" id="PTHR22602">
    <property type="entry name" value="TRANSFERASE CAF17, MITOCHONDRIAL-RELATED"/>
    <property type="match status" value="1"/>
</dbReference>
<reference evidence="1 2" key="1">
    <citation type="submission" date="2019-02" db="EMBL/GenBank/DDBJ databases">
        <title>Genomic Encyclopedia of Type Strains, Phase IV (KMG-IV): sequencing the most valuable type-strain genomes for metagenomic binning, comparative biology and taxonomic classification.</title>
        <authorList>
            <person name="Goeker M."/>
        </authorList>
    </citation>
    <scope>NUCLEOTIDE SEQUENCE [LARGE SCALE GENOMIC DNA]</scope>
    <source>
        <strain evidence="1 2">DSM 19570</strain>
    </source>
</reference>
<dbReference type="Proteomes" id="UP000293671">
    <property type="component" value="Unassembled WGS sequence"/>
</dbReference>
<evidence type="ECO:0000313" key="2">
    <source>
        <dbReference type="Proteomes" id="UP000293671"/>
    </source>
</evidence>
<dbReference type="InterPro" id="IPR045179">
    <property type="entry name" value="YgfZ/GcvT"/>
</dbReference>
<protein>
    <submittedName>
        <fullName evidence="1">Uncharacterized protein</fullName>
    </submittedName>
</protein>
<dbReference type="Gene3D" id="3.30.70.1400">
    <property type="entry name" value="Aminomethyltransferase beta-barrel domains"/>
    <property type="match status" value="1"/>
</dbReference>
<accession>A0A4Q7VD42</accession>
<sequence length="324" mass="34020">MNPSQHDLDQTLAATLSGALKLDALGVITVRGADGAAFLHGQLSNDFTLLELQRARLAAYCNVKGRMLASLVGFKRGPEELWLSLRADLLASTLKRLSMFVLRAKAKLEDAGSTLVTLGLAGSALAVVEAQALPAWGKRDLGEASVVRLPDGAGQPRALWIGPPTQAEALLAALPALSAQNWAWLEVASGVAPVMAATAEAFVPQMLNYELVGGVNFQKGCYPGQEIVARSQYRGTLKRRAQRLDGAAEMKAGDEVFWSADPLQPSGLVACAAPRPDGNGFSAIVELKLAALEGGTLHLRAADGPQLELRALPYALPQAEGAAA</sequence>
<evidence type="ECO:0000313" key="1">
    <source>
        <dbReference type="EMBL" id="RZT93774.1"/>
    </source>
</evidence>
<dbReference type="InterPro" id="IPR017703">
    <property type="entry name" value="YgfZ/GCV_T_CS"/>
</dbReference>
<name>A0A4Q7VD42_9BURK</name>
<dbReference type="EMBL" id="SHKP01000008">
    <property type="protein sequence ID" value="RZT93774.1"/>
    <property type="molecule type" value="Genomic_DNA"/>
</dbReference>
<dbReference type="OrthoDB" id="9796287at2"/>
<dbReference type="NCBIfam" id="TIGR03317">
    <property type="entry name" value="ygfZ_signature"/>
    <property type="match status" value="1"/>
</dbReference>
<gene>
    <name evidence="1" type="ORF">EV670_3328</name>
</gene>
<dbReference type="AlphaFoldDB" id="A0A4Q7VD42"/>
<dbReference type="GO" id="GO:0016226">
    <property type="term" value="P:iron-sulfur cluster assembly"/>
    <property type="evidence" value="ECO:0007669"/>
    <property type="project" value="TreeGrafter"/>
</dbReference>
<dbReference type="Gene3D" id="2.40.30.160">
    <property type="match status" value="1"/>
</dbReference>
<comment type="caution">
    <text evidence="1">The sequence shown here is derived from an EMBL/GenBank/DDBJ whole genome shotgun (WGS) entry which is preliminary data.</text>
</comment>
<dbReference type="RefSeq" id="WP_130434219.1">
    <property type="nucleotide sequence ID" value="NZ_SHKP01000008.1"/>
</dbReference>
<keyword evidence="2" id="KW-1185">Reference proteome</keyword>
<organism evidence="1 2">
    <name type="scientific">Rivibacter subsaxonicus</name>
    <dbReference type="NCBI Taxonomy" id="457575"/>
    <lineage>
        <taxon>Bacteria</taxon>
        <taxon>Pseudomonadati</taxon>
        <taxon>Pseudomonadota</taxon>
        <taxon>Betaproteobacteria</taxon>
        <taxon>Burkholderiales</taxon>
        <taxon>Rivibacter</taxon>
    </lineage>
</organism>
<dbReference type="Gene3D" id="3.30.70.1630">
    <property type="match status" value="1"/>
</dbReference>
<proteinExistence type="predicted"/>